<accession>A0A098VYW0</accession>
<keyword evidence="2" id="KW-1185">Reference proteome</keyword>
<evidence type="ECO:0000313" key="2">
    <source>
        <dbReference type="Proteomes" id="UP000029725"/>
    </source>
</evidence>
<dbReference type="HOGENOM" id="CLU_580154_0_0_1"/>
<dbReference type="EMBL" id="JMKJ01000030">
    <property type="protein sequence ID" value="KGG52896.1"/>
    <property type="molecule type" value="Genomic_DNA"/>
</dbReference>
<gene>
    <name evidence="1" type="ORF">DI09_127p20</name>
</gene>
<evidence type="ECO:0000313" key="1">
    <source>
        <dbReference type="EMBL" id="KGG52896.1"/>
    </source>
</evidence>
<dbReference type="Proteomes" id="UP000029725">
    <property type="component" value="Unassembled WGS sequence"/>
</dbReference>
<name>A0A098VYW0_9MICR</name>
<sequence length="471" mass="53682">MPGIHRRRIALANKSFFRVSFLTNLGNSCVWSLKTCPIGLFLRLCRLQLGSNDELLELKFKSPYVVPFSALQHLESESDAFVYKPSLKKDTALLFDLLSISDLSALPQNTSCRLHNHAFGIVVVFHCLHESSIDLIASKYLEIVEKVTPPIAELKISFIPVKKCILFCPEELRHTAEFIQHLELYEGIPFVIFDASFEILSVLGSETLYYCYKLINELHQLKKKVETKPIASSELSTFNLGFVPSLAQRNDNIQLATIYYKIASLFFLVGSPSSSLENYEKAIGKIDLIKYPTSEDALLKVISEESILLANIYAHLFFEDVNAYYEKESLLKSSMASFQEIAKKYINLKAIEHWMALTMKIEFISSFMNYQDYFMNHLEGAVFLLCCPTKELTILDFNHSAVPQRTQTEIGNCKSQDFESNTKSHKELASFLLDLARSYECKRLASICSLKLLSHPPLDDLKSNQSTAWFY</sequence>
<proteinExistence type="predicted"/>
<dbReference type="VEuPathDB" id="MicrosporidiaDB:DI09_127p20"/>
<comment type="caution">
    <text evidence="1">The sequence shown here is derived from an EMBL/GenBank/DDBJ whole genome shotgun (WGS) entry which is preliminary data.</text>
</comment>
<reference evidence="1 2" key="1">
    <citation type="submission" date="2014-04" db="EMBL/GenBank/DDBJ databases">
        <title>A new species of microsporidia sheds light on the evolution of extreme parasitism.</title>
        <authorList>
            <person name="Haag K.L."/>
            <person name="James T.Y."/>
            <person name="Larsson R."/>
            <person name="Schaer T.M."/>
            <person name="Refardt D."/>
            <person name="Pombert J.-F."/>
            <person name="Ebert D."/>
        </authorList>
    </citation>
    <scope>NUCLEOTIDE SEQUENCE [LARGE SCALE GENOMIC DNA]</scope>
    <source>
        <strain evidence="1 2">UGP3</strain>
        <tissue evidence="1">Spores</tissue>
    </source>
</reference>
<protein>
    <submittedName>
        <fullName evidence="1">Uncharacterized protein</fullName>
    </submittedName>
</protein>
<organism evidence="1 2">
    <name type="scientific">Mitosporidium daphniae</name>
    <dbReference type="NCBI Taxonomy" id="1485682"/>
    <lineage>
        <taxon>Eukaryota</taxon>
        <taxon>Fungi</taxon>
        <taxon>Fungi incertae sedis</taxon>
        <taxon>Microsporidia</taxon>
        <taxon>Mitosporidium</taxon>
    </lineage>
</organism>
<dbReference type="RefSeq" id="XP_013239332.1">
    <property type="nucleotide sequence ID" value="XM_013383878.1"/>
</dbReference>
<dbReference type="AlphaFoldDB" id="A0A098VYW0"/>
<dbReference type="GeneID" id="25258214"/>